<accession>A0ABS5TFM9</accession>
<sequence length="203" mass="21892">MSTAADLQRNAQKLHDDLVTATTVAGVRVATFGAAWRAVSWWTLSAAARRGWPLLPVAGVVVLAFLFPVAAWIVLALVAGLAVVMTTVPAYITLSRSWTLLVNEQRTAVIGFRVWHHQGRVQLILDSHVARRPGSGHGRQLRGLLAGRLAGVLEQHPGTVVRFRARNARLAAVYGAELQAVLPTSQGWGHHLDRADGTARRGA</sequence>
<evidence type="ECO:0008006" key="4">
    <source>
        <dbReference type="Google" id="ProtNLM"/>
    </source>
</evidence>
<gene>
    <name evidence="2" type="ORF">KIH74_13235</name>
</gene>
<evidence type="ECO:0000313" key="3">
    <source>
        <dbReference type="Proteomes" id="UP001197247"/>
    </source>
</evidence>
<dbReference type="Proteomes" id="UP001197247">
    <property type="component" value="Unassembled WGS sequence"/>
</dbReference>
<reference evidence="2 3" key="1">
    <citation type="submission" date="2021-05" db="EMBL/GenBank/DDBJ databases">
        <title>Kineosporia and Streptomyces sp. nov. two new marine actinobacteria isolated from Coral.</title>
        <authorList>
            <person name="Buangrab K."/>
            <person name="Sutthacheep M."/>
            <person name="Yeemin T."/>
            <person name="Harunari E."/>
            <person name="Igarashi Y."/>
            <person name="Kanchanasin P."/>
            <person name="Tanasupawat S."/>
            <person name="Phongsopitanun W."/>
        </authorList>
    </citation>
    <scope>NUCLEOTIDE SEQUENCE [LARGE SCALE GENOMIC DNA]</scope>
    <source>
        <strain evidence="2 3">J2-2</strain>
    </source>
</reference>
<proteinExistence type="predicted"/>
<keyword evidence="1" id="KW-1133">Transmembrane helix</keyword>
<feature type="transmembrane region" description="Helical" evidence="1">
    <location>
        <begin position="73"/>
        <end position="94"/>
    </location>
</feature>
<protein>
    <recommendedName>
        <fullName evidence="4">DUF304 domain-containing protein</fullName>
    </recommendedName>
</protein>
<comment type="caution">
    <text evidence="2">The sequence shown here is derived from an EMBL/GenBank/DDBJ whole genome shotgun (WGS) entry which is preliminary data.</text>
</comment>
<organism evidence="2 3">
    <name type="scientific">Kineosporia corallincola</name>
    <dbReference type="NCBI Taxonomy" id="2835133"/>
    <lineage>
        <taxon>Bacteria</taxon>
        <taxon>Bacillati</taxon>
        <taxon>Actinomycetota</taxon>
        <taxon>Actinomycetes</taxon>
        <taxon>Kineosporiales</taxon>
        <taxon>Kineosporiaceae</taxon>
        <taxon>Kineosporia</taxon>
    </lineage>
</organism>
<name>A0ABS5TFM9_9ACTN</name>
<evidence type="ECO:0000313" key="2">
    <source>
        <dbReference type="EMBL" id="MBT0769894.1"/>
    </source>
</evidence>
<dbReference type="EMBL" id="JAHBAY010000005">
    <property type="protein sequence ID" value="MBT0769894.1"/>
    <property type="molecule type" value="Genomic_DNA"/>
</dbReference>
<keyword evidence="1" id="KW-0472">Membrane</keyword>
<evidence type="ECO:0000256" key="1">
    <source>
        <dbReference type="SAM" id="Phobius"/>
    </source>
</evidence>
<dbReference type="RefSeq" id="WP_214156195.1">
    <property type="nucleotide sequence ID" value="NZ_JAHBAY010000005.1"/>
</dbReference>
<feature type="transmembrane region" description="Helical" evidence="1">
    <location>
        <begin position="51"/>
        <end position="67"/>
    </location>
</feature>
<keyword evidence="3" id="KW-1185">Reference proteome</keyword>
<keyword evidence="1" id="KW-0812">Transmembrane</keyword>